<accession>A0A1E5G6Z4</accession>
<evidence type="ECO:0000256" key="2">
    <source>
        <dbReference type="ARBA" id="ARBA00008900"/>
    </source>
</evidence>
<evidence type="ECO:0000256" key="4">
    <source>
        <dbReference type="ARBA" id="ARBA00048807"/>
    </source>
</evidence>
<keyword evidence="5 7" id="KW-0862">Zinc</keyword>
<dbReference type="Proteomes" id="UP000094296">
    <property type="component" value="Unassembled WGS sequence"/>
</dbReference>
<feature type="active site" description="Charge relay system" evidence="6">
    <location>
        <position position="114"/>
    </location>
</feature>
<dbReference type="RefSeq" id="WP_069642006.1">
    <property type="nucleotide sequence ID" value="NZ_MIJE01000001.1"/>
</dbReference>
<dbReference type="InterPro" id="IPR007115">
    <property type="entry name" value="6-PTP_synth/QueD"/>
</dbReference>
<dbReference type="PANTHER" id="PTHR12589:SF8">
    <property type="entry name" value="6-CARBOXY-5,6,7,8-TETRAHYDROPTERIN SYNTHASE"/>
    <property type="match status" value="1"/>
</dbReference>
<dbReference type="GO" id="GO:0070497">
    <property type="term" value="F:6-carboxytetrahydropterin synthase activity"/>
    <property type="evidence" value="ECO:0007669"/>
    <property type="project" value="UniProtKB-EC"/>
</dbReference>
<dbReference type="AlphaFoldDB" id="A0A1E5G6Z4"/>
<dbReference type="GO" id="GO:0008616">
    <property type="term" value="P:tRNA queuosine(34) biosynthetic process"/>
    <property type="evidence" value="ECO:0007669"/>
    <property type="project" value="UniProtKB-KW"/>
</dbReference>
<evidence type="ECO:0000313" key="8">
    <source>
        <dbReference type="EMBL" id="OEF98514.1"/>
    </source>
</evidence>
<dbReference type="STRING" id="766136.BHF68_02295"/>
<dbReference type="Gene3D" id="3.30.479.10">
    <property type="entry name" value="6-pyruvoyl tetrahydropterin synthase/QueD"/>
    <property type="match status" value="2"/>
</dbReference>
<sequence>MYELKIISSFDAAHSLKGYQGDCANLHGHTWTIEVYVVGDKLNELGLLVDFKDVKKYTNEIVQRLDHQYLNNLPDFQAKELNPTAENLSKYIYDELVKKLGHLDVEVSKVAVWESPKACATYLAR</sequence>
<feature type="active site" description="Charge relay system" evidence="6">
    <location>
        <position position="67"/>
    </location>
</feature>
<name>A0A1E5G6Z4_9FIRM</name>
<comment type="cofactor">
    <cofactor evidence="5 7">
        <name>Zn(2+)</name>
        <dbReference type="ChEBI" id="CHEBI:29105"/>
    </cofactor>
    <text evidence="5 7">Binds 1 zinc ion per subunit.</text>
</comment>
<protein>
    <recommendedName>
        <fullName evidence="3 5">6-carboxy-5,6,7,8-tetrahydropterin synthase</fullName>
        <ecNumber evidence="5">4.-.-.-</ecNumber>
    </recommendedName>
</protein>
<organism evidence="8 9">
    <name type="scientific">Desulfuribacillus alkaliarsenatis</name>
    <dbReference type="NCBI Taxonomy" id="766136"/>
    <lineage>
        <taxon>Bacteria</taxon>
        <taxon>Bacillati</taxon>
        <taxon>Bacillota</taxon>
        <taxon>Desulfuribacillia</taxon>
        <taxon>Desulfuribacillales</taxon>
        <taxon>Desulfuribacillaceae</taxon>
        <taxon>Desulfuribacillus</taxon>
    </lineage>
</organism>
<keyword evidence="9" id="KW-1185">Reference proteome</keyword>
<feature type="active site" description="Proton acceptor" evidence="6">
    <location>
        <position position="23"/>
    </location>
</feature>
<dbReference type="OrthoDB" id="9804698at2"/>
<reference evidence="8 9" key="1">
    <citation type="submission" date="2016-09" db="EMBL/GenBank/DDBJ databases">
        <title>Draft genome sequence for the type strain of Desulfuribacillus alkaliarsenatis AHT28, an obligately anaerobic, sulfidogenic bacterium isolated from Russian soda lake sediments.</title>
        <authorList>
            <person name="Abin C.A."/>
            <person name="Hollibaugh J.T."/>
        </authorList>
    </citation>
    <scope>NUCLEOTIDE SEQUENCE [LARGE SCALE GENOMIC DNA]</scope>
    <source>
        <strain evidence="8 9">AHT28</strain>
    </source>
</reference>
<evidence type="ECO:0000256" key="3">
    <source>
        <dbReference type="ARBA" id="ARBA00018141"/>
    </source>
</evidence>
<feature type="binding site" evidence="7">
    <location>
        <position position="29"/>
    </location>
    <ligand>
        <name>Zn(2+)</name>
        <dbReference type="ChEBI" id="CHEBI:29105"/>
    </ligand>
</feature>
<dbReference type="EMBL" id="MIJE01000001">
    <property type="protein sequence ID" value="OEF98514.1"/>
    <property type="molecule type" value="Genomic_DNA"/>
</dbReference>
<keyword evidence="5" id="KW-0671">Queuosine biosynthesis</keyword>
<evidence type="ECO:0000256" key="5">
    <source>
        <dbReference type="PIRNR" id="PIRNR006113"/>
    </source>
</evidence>
<feature type="binding site" evidence="7">
    <location>
        <position position="14"/>
    </location>
    <ligand>
        <name>Zn(2+)</name>
        <dbReference type="ChEBI" id="CHEBI:29105"/>
    </ligand>
</feature>
<dbReference type="NCBIfam" id="TIGR03367">
    <property type="entry name" value="queuosine_QueD"/>
    <property type="match status" value="1"/>
</dbReference>
<dbReference type="GO" id="GO:0046872">
    <property type="term" value="F:metal ion binding"/>
    <property type="evidence" value="ECO:0007669"/>
    <property type="project" value="UniProtKB-KW"/>
</dbReference>
<comment type="caution">
    <text evidence="8">The sequence shown here is derived from an EMBL/GenBank/DDBJ whole genome shotgun (WGS) entry which is preliminary data.</text>
</comment>
<comment type="similarity">
    <text evidence="2 5">Belongs to the PTPS family. QueD subfamily.</text>
</comment>
<dbReference type="PANTHER" id="PTHR12589">
    <property type="entry name" value="PYRUVOYL TETRAHYDROBIOPTERIN SYNTHASE"/>
    <property type="match status" value="1"/>
</dbReference>
<evidence type="ECO:0000256" key="7">
    <source>
        <dbReference type="PIRSR" id="PIRSR006113-2"/>
    </source>
</evidence>
<gene>
    <name evidence="8" type="ORF">BHF68_02295</name>
</gene>
<dbReference type="InterPro" id="IPR038418">
    <property type="entry name" value="6-PTP_synth/QueD_sf"/>
</dbReference>
<dbReference type="PIRSF" id="PIRSF006113">
    <property type="entry name" value="PTP_synth"/>
    <property type="match status" value="1"/>
</dbReference>
<evidence type="ECO:0000256" key="6">
    <source>
        <dbReference type="PIRSR" id="PIRSR006113-1"/>
    </source>
</evidence>
<evidence type="ECO:0000256" key="1">
    <source>
        <dbReference type="ARBA" id="ARBA00005061"/>
    </source>
</evidence>
<dbReference type="UniPathway" id="UPA00391"/>
<comment type="catalytic activity">
    <reaction evidence="4 5">
        <text>7,8-dihydroneopterin 3'-triphosphate + H2O = 6-carboxy-5,6,7,8-tetrahydropterin + triphosphate + acetaldehyde + 2 H(+)</text>
        <dbReference type="Rhea" id="RHEA:27966"/>
        <dbReference type="ChEBI" id="CHEBI:15343"/>
        <dbReference type="ChEBI" id="CHEBI:15377"/>
        <dbReference type="ChEBI" id="CHEBI:15378"/>
        <dbReference type="ChEBI" id="CHEBI:18036"/>
        <dbReference type="ChEBI" id="CHEBI:58462"/>
        <dbReference type="ChEBI" id="CHEBI:61032"/>
        <dbReference type="EC" id="4.1.2.50"/>
    </reaction>
</comment>
<keyword evidence="5" id="KW-0456">Lyase</keyword>
<evidence type="ECO:0000313" key="9">
    <source>
        <dbReference type="Proteomes" id="UP000094296"/>
    </source>
</evidence>
<dbReference type="EC" id="4.-.-.-" evidence="5"/>
<comment type="pathway">
    <text evidence="1 5">Purine metabolism; 7-cyano-7-deazaguanine biosynthesis.</text>
</comment>
<dbReference type="Pfam" id="PF01242">
    <property type="entry name" value="PTPS"/>
    <property type="match status" value="1"/>
</dbReference>
<dbReference type="SUPFAM" id="SSF55620">
    <property type="entry name" value="Tetrahydrobiopterin biosynthesis enzymes-like"/>
    <property type="match status" value="1"/>
</dbReference>
<feature type="binding site" evidence="7">
    <location>
        <position position="27"/>
    </location>
    <ligand>
        <name>Zn(2+)</name>
        <dbReference type="ChEBI" id="CHEBI:29105"/>
    </ligand>
</feature>
<proteinExistence type="inferred from homology"/>
<keyword evidence="5 7" id="KW-0479">Metal-binding</keyword>